<evidence type="ECO:0000313" key="2">
    <source>
        <dbReference type="EMBL" id="ABW28549.1"/>
    </source>
</evidence>
<dbReference type="EMBL" id="CP000828">
    <property type="protein sequence ID" value="ABW28549.1"/>
    <property type="molecule type" value="Genomic_DNA"/>
</dbReference>
<keyword evidence="1" id="KW-0472">Membrane</keyword>
<dbReference type="Proteomes" id="UP000000268">
    <property type="component" value="Chromosome"/>
</dbReference>
<accession>B0C297</accession>
<evidence type="ECO:0000313" key="3">
    <source>
        <dbReference type="Proteomes" id="UP000000268"/>
    </source>
</evidence>
<keyword evidence="1" id="KW-0812">Transmembrane</keyword>
<evidence type="ECO:0000256" key="1">
    <source>
        <dbReference type="SAM" id="Phobius"/>
    </source>
</evidence>
<protein>
    <recommendedName>
        <fullName evidence="4">DUF2834 domain-containing protein</fullName>
    </recommendedName>
</protein>
<proteinExistence type="predicted"/>
<feature type="transmembrane region" description="Helical" evidence="1">
    <location>
        <begin position="39"/>
        <end position="58"/>
    </location>
</feature>
<name>B0C297_ACAM1</name>
<evidence type="ECO:0008006" key="4">
    <source>
        <dbReference type="Google" id="ProtNLM"/>
    </source>
</evidence>
<dbReference type="HOGENOM" id="CLU_2380601_0_0_3"/>
<feature type="transmembrane region" description="Helical" evidence="1">
    <location>
        <begin position="70"/>
        <end position="89"/>
    </location>
</feature>
<sequence>MINKQIALIILVPFTLLSGYAMAQVGYLGILDYNRYSPAGWQVLTDLVIALGLVLSWLIPEAKKNNRNPWPWILATILMGSFGPLLYLVTAQQTTPE</sequence>
<dbReference type="AlphaFoldDB" id="B0C297"/>
<organism evidence="2 3">
    <name type="scientific">Acaryochloris marina (strain MBIC 11017)</name>
    <dbReference type="NCBI Taxonomy" id="329726"/>
    <lineage>
        <taxon>Bacteria</taxon>
        <taxon>Bacillati</taxon>
        <taxon>Cyanobacteriota</taxon>
        <taxon>Cyanophyceae</taxon>
        <taxon>Acaryochloridales</taxon>
        <taxon>Acaryochloridaceae</taxon>
        <taxon>Acaryochloris</taxon>
    </lineage>
</organism>
<dbReference type="eggNOG" id="ENOG50333D9">
    <property type="taxonomic scope" value="Bacteria"/>
</dbReference>
<gene>
    <name evidence="2" type="ordered locus">AM1_3559</name>
</gene>
<keyword evidence="1" id="KW-1133">Transmembrane helix</keyword>
<keyword evidence="3" id="KW-1185">Reference proteome</keyword>
<dbReference type="OrthoDB" id="572911at2"/>
<dbReference type="RefSeq" id="WP_012163945.1">
    <property type="nucleotide sequence ID" value="NC_009925.1"/>
</dbReference>
<reference evidence="2 3" key="1">
    <citation type="journal article" date="2008" name="Proc. Natl. Acad. Sci. U.S.A.">
        <title>Niche adaptation and genome expansion in the chlorophyll d-producing cyanobacterium Acaryochloris marina.</title>
        <authorList>
            <person name="Swingley W.D."/>
            <person name="Chen M."/>
            <person name="Cheung P.C."/>
            <person name="Conrad A.L."/>
            <person name="Dejesa L.C."/>
            <person name="Hao J."/>
            <person name="Honchak B.M."/>
            <person name="Karbach L.E."/>
            <person name="Kurdoglu A."/>
            <person name="Lahiri S."/>
            <person name="Mastrian S.D."/>
            <person name="Miyashita H."/>
            <person name="Page L."/>
            <person name="Ramakrishna P."/>
            <person name="Satoh S."/>
            <person name="Sattley W.M."/>
            <person name="Shimada Y."/>
            <person name="Taylor H.L."/>
            <person name="Tomo T."/>
            <person name="Tsuchiya T."/>
            <person name="Wang Z.T."/>
            <person name="Raymond J."/>
            <person name="Mimuro M."/>
            <person name="Blankenship R.E."/>
            <person name="Touchman J.W."/>
        </authorList>
    </citation>
    <scope>NUCLEOTIDE SEQUENCE [LARGE SCALE GENOMIC DNA]</scope>
    <source>
        <strain evidence="3">MBIC 11017</strain>
    </source>
</reference>
<dbReference type="KEGG" id="amr:AM1_3559"/>